<reference evidence="2" key="1">
    <citation type="submission" date="2021-03" db="EMBL/GenBank/DDBJ databases">
        <title>Comparative genomics and phylogenomic investigation of the class Geoglossomycetes provide insights into ecological specialization and systematics.</title>
        <authorList>
            <person name="Melie T."/>
            <person name="Pirro S."/>
            <person name="Miller A.N."/>
            <person name="Quandt A."/>
        </authorList>
    </citation>
    <scope>NUCLEOTIDE SEQUENCE</scope>
    <source>
        <strain evidence="2">GBOQ0MN5Z8</strain>
    </source>
</reference>
<dbReference type="AlphaFoldDB" id="A0A9P8HZ81"/>
<accession>A0A9P8HZ81</accession>
<evidence type="ECO:0000256" key="1">
    <source>
        <dbReference type="SAM" id="MobiDB-lite"/>
    </source>
</evidence>
<gene>
    <name evidence="2" type="ORF">FGG08_007536</name>
</gene>
<feature type="region of interest" description="Disordered" evidence="1">
    <location>
        <begin position="56"/>
        <end position="194"/>
    </location>
</feature>
<dbReference type="EMBL" id="JAGHQL010000343">
    <property type="protein sequence ID" value="KAH0533838.1"/>
    <property type="molecule type" value="Genomic_DNA"/>
</dbReference>
<feature type="compositionally biased region" description="Gly residues" evidence="1">
    <location>
        <begin position="161"/>
        <end position="173"/>
    </location>
</feature>
<feature type="compositionally biased region" description="Basic and acidic residues" evidence="1">
    <location>
        <begin position="29"/>
        <end position="38"/>
    </location>
</feature>
<protein>
    <submittedName>
        <fullName evidence="2">Uncharacterized protein</fullName>
    </submittedName>
</protein>
<feature type="compositionally biased region" description="Basic and acidic residues" evidence="1">
    <location>
        <begin position="79"/>
        <end position="91"/>
    </location>
</feature>
<organism evidence="2 3">
    <name type="scientific">Glutinoglossum americanum</name>
    <dbReference type="NCBI Taxonomy" id="1670608"/>
    <lineage>
        <taxon>Eukaryota</taxon>
        <taxon>Fungi</taxon>
        <taxon>Dikarya</taxon>
        <taxon>Ascomycota</taxon>
        <taxon>Pezizomycotina</taxon>
        <taxon>Geoglossomycetes</taxon>
        <taxon>Geoglossales</taxon>
        <taxon>Geoglossaceae</taxon>
        <taxon>Glutinoglossum</taxon>
    </lineage>
</organism>
<name>A0A9P8HZ81_9PEZI</name>
<sequence length="194" mass="20140">MRAFEAPSEEGTLAEPPLPKTGTATHARTQNDTRRSADGGHTASRLLMRHLEVNVSKDATGGATTRRVVHRRKAGGGEARAKRVSKPEGQWRENTYQGDTRGRRTNMAGLARGAGERSSRGGHQTATLGGDRGGHRTVALGGDRGGHRTAAPGGDREGPASDGGGRTSDGGGHSDADPDVLGGGKGENEHRSEP</sequence>
<feature type="region of interest" description="Disordered" evidence="1">
    <location>
        <begin position="1"/>
        <end position="43"/>
    </location>
</feature>
<evidence type="ECO:0000313" key="3">
    <source>
        <dbReference type="Proteomes" id="UP000698800"/>
    </source>
</evidence>
<keyword evidence="3" id="KW-1185">Reference proteome</keyword>
<dbReference type="Proteomes" id="UP000698800">
    <property type="component" value="Unassembled WGS sequence"/>
</dbReference>
<comment type="caution">
    <text evidence="2">The sequence shown here is derived from an EMBL/GenBank/DDBJ whole genome shotgun (WGS) entry which is preliminary data.</text>
</comment>
<evidence type="ECO:0000313" key="2">
    <source>
        <dbReference type="EMBL" id="KAH0533838.1"/>
    </source>
</evidence>
<proteinExistence type="predicted"/>